<evidence type="ECO:0000256" key="3">
    <source>
        <dbReference type="ARBA" id="ARBA00022840"/>
    </source>
</evidence>
<feature type="compositionally biased region" description="Low complexity" evidence="6">
    <location>
        <begin position="858"/>
        <end position="869"/>
    </location>
</feature>
<evidence type="ECO:0000256" key="1">
    <source>
        <dbReference type="ARBA" id="ARBA00022598"/>
    </source>
</evidence>
<protein>
    <recommendedName>
        <fullName evidence="4">Tubulin--tyrosine ligase-like protein 5</fullName>
    </recommendedName>
</protein>
<evidence type="ECO:0000313" key="8">
    <source>
        <dbReference type="Proteomes" id="UP001295684"/>
    </source>
</evidence>
<proteinExistence type="predicted"/>
<dbReference type="SUPFAM" id="SSF56059">
    <property type="entry name" value="Glutathione synthetase ATP-binding domain-like"/>
    <property type="match status" value="1"/>
</dbReference>
<dbReference type="GO" id="GO:0000226">
    <property type="term" value="P:microtubule cytoskeleton organization"/>
    <property type="evidence" value="ECO:0007669"/>
    <property type="project" value="TreeGrafter"/>
</dbReference>
<evidence type="ECO:0000256" key="4">
    <source>
        <dbReference type="ARBA" id="ARBA00041448"/>
    </source>
</evidence>
<feature type="region of interest" description="Disordered" evidence="6">
    <location>
        <begin position="772"/>
        <end position="798"/>
    </location>
</feature>
<feature type="compositionally biased region" description="Basic and acidic residues" evidence="6">
    <location>
        <begin position="920"/>
        <end position="929"/>
    </location>
</feature>
<comment type="catalytic activity">
    <reaction evidence="5">
        <text>L-glutamyl-[protein] + L-glutamate + ATP = gamma-L-glutamyl-L-glutamyl-[protein] + ADP + phosphate + H(+)</text>
        <dbReference type="Rhea" id="RHEA:60144"/>
        <dbReference type="Rhea" id="RHEA-COMP:10208"/>
        <dbReference type="Rhea" id="RHEA-COMP:15517"/>
        <dbReference type="ChEBI" id="CHEBI:15378"/>
        <dbReference type="ChEBI" id="CHEBI:29973"/>
        <dbReference type="ChEBI" id="CHEBI:29985"/>
        <dbReference type="ChEBI" id="CHEBI:30616"/>
        <dbReference type="ChEBI" id="CHEBI:43474"/>
        <dbReference type="ChEBI" id="CHEBI:143622"/>
        <dbReference type="ChEBI" id="CHEBI:456216"/>
    </reaction>
    <physiologicalReaction direction="left-to-right" evidence="5">
        <dbReference type="Rhea" id="RHEA:60145"/>
    </physiologicalReaction>
</comment>
<accession>A0AAD1XJZ7</accession>
<dbReference type="GO" id="GO:0036064">
    <property type="term" value="C:ciliary basal body"/>
    <property type="evidence" value="ECO:0007669"/>
    <property type="project" value="TreeGrafter"/>
</dbReference>
<dbReference type="EMBL" id="CAMPGE010015464">
    <property type="protein sequence ID" value="CAI2374084.1"/>
    <property type="molecule type" value="Genomic_DNA"/>
</dbReference>
<comment type="caution">
    <text evidence="7">The sequence shown here is derived from an EMBL/GenBank/DDBJ whole genome shotgun (WGS) entry which is preliminary data.</text>
</comment>
<dbReference type="GO" id="GO:0005524">
    <property type="term" value="F:ATP binding"/>
    <property type="evidence" value="ECO:0007669"/>
    <property type="project" value="UniProtKB-KW"/>
</dbReference>
<keyword evidence="3" id="KW-0067">ATP-binding</keyword>
<organism evidence="7 8">
    <name type="scientific">Euplotes crassus</name>
    <dbReference type="NCBI Taxonomy" id="5936"/>
    <lineage>
        <taxon>Eukaryota</taxon>
        <taxon>Sar</taxon>
        <taxon>Alveolata</taxon>
        <taxon>Ciliophora</taxon>
        <taxon>Intramacronucleata</taxon>
        <taxon>Spirotrichea</taxon>
        <taxon>Hypotrichia</taxon>
        <taxon>Euplotida</taxon>
        <taxon>Euplotidae</taxon>
        <taxon>Moneuplotes</taxon>
    </lineage>
</organism>
<dbReference type="PANTHER" id="PTHR12241:SF145">
    <property type="entry name" value="TUBULIN POLYGLUTAMYLASE TTLL5"/>
    <property type="match status" value="1"/>
</dbReference>
<dbReference type="Gene3D" id="3.30.470.20">
    <property type="entry name" value="ATP-grasp fold, B domain"/>
    <property type="match status" value="1"/>
</dbReference>
<evidence type="ECO:0000256" key="6">
    <source>
        <dbReference type="SAM" id="MobiDB-lite"/>
    </source>
</evidence>
<feature type="region of interest" description="Disordered" evidence="6">
    <location>
        <begin position="858"/>
        <end position="966"/>
    </location>
</feature>
<dbReference type="PANTHER" id="PTHR12241">
    <property type="entry name" value="TUBULIN POLYGLUTAMYLASE"/>
    <property type="match status" value="1"/>
</dbReference>
<dbReference type="AlphaFoldDB" id="A0AAD1XJZ7"/>
<evidence type="ECO:0000313" key="7">
    <source>
        <dbReference type="EMBL" id="CAI2374084.1"/>
    </source>
</evidence>
<feature type="compositionally biased region" description="Low complexity" evidence="6">
    <location>
        <begin position="574"/>
        <end position="583"/>
    </location>
</feature>
<sequence>MQALDDDTVMQAIVKDEKMGHKSQNTTAKPYKDSLNFKVIKETQLVSNSLSGPSYAKSYHCESTELIYKLLKCEAKLVRSVLEANGFRNTESHDWNILWMNSSANSYVYEGLNEYQKINHFPCSYEITRKDNLCENVVDMQEKFGHEAFNIIPDSYVLPDEWVDFNVHYNELKKDAPYKNLWICKPSSSCQGKGIYITDNIHDISRVDKCVIGRYIHNPLLINSHKFDLRVYVLITSFEPLRVYVFQEGLTRFASEPYSSGTKFNKFSHLTNYSINKKNANFVQNVDLEHDDFGFKWSLAALCGHLEQIGIDMDLLWSKIYDLIIKAIISAEDKIIAGMNKHCNHKSNCFEILGFDVLIDSELRPWLLEANLSPSLSSDSPLDFKIKSNLVTDAFNIIGFKKYDRRKESVNKIKHRMKGLYARGKSMKNRYGGNNFSYSYKDKGSMKSFTQNPKNIDVDSELSRYLQSDTTLARHSRVIKKLIPLKFKEMLKQTLEEDSRRSNFIRIYPAKGTDVYDKYFKGVRPYNVFLYKCLYTDEIIPNGFNESTKEAPRLTADDSKHKIEHLNSLSEAQVVQKQKSSTQKAERPQTVKVGAKSSLQSSSPKEKVIITGDDVLIEYVSRLIGALSVISEANLTTDIRLGIDKFILHYVWHSKDPASQDPTCSLKRRLETRYEEMRQRRRRLVKSIYKREGKLDIFEQSYKKMAQTKMKVLQNFNGAKLEEMLKTSTKNVAQEVVSILLKHSSRLSYGILPDIEKCFGLGSNARSKTLMSKSASSKIEQQDCGEDDDRDDEEVPHNNNKILASSNVSNAANASSINKFSSISDFNKKLVKQPPQVPPTVNYNNYFNHGKYRYSSKSRVSSASGSMSSTHKNHITRLKTASGSTMSATRKPKDTASRRNSVKTSESEYIKTTKPVRKTYRSDLQEQRRANSGMGIKSTKSMPGKAGNKPNLLSSHNQRDLSFPKI</sequence>
<dbReference type="Proteomes" id="UP001295684">
    <property type="component" value="Unassembled WGS sequence"/>
</dbReference>
<keyword evidence="8" id="KW-1185">Reference proteome</keyword>
<keyword evidence="2" id="KW-0547">Nucleotide-binding</keyword>
<reference evidence="7" key="1">
    <citation type="submission" date="2023-07" db="EMBL/GenBank/DDBJ databases">
        <authorList>
            <consortium name="AG Swart"/>
            <person name="Singh M."/>
            <person name="Singh A."/>
            <person name="Seah K."/>
            <person name="Emmerich C."/>
        </authorList>
    </citation>
    <scope>NUCLEOTIDE SEQUENCE</scope>
    <source>
        <strain evidence="7">DP1</strain>
    </source>
</reference>
<keyword evidence="1" id="KW-0436">Ligase</keyword>
<evidence type="ECO:0000256" key="2">
    <source>
        <dbReference type="ARBA" id="ARBA00022741"/>
    </source>
</evidence>
<dbReference type="GO" id="GO:0070740">
    <property type="term" value="F:tubulin-glutamic acid ligase activity"/>
    <property type="evidence" value="ECO:0007669"/>
    <property type="project" value="TreeGrafter"/>
</dbReference>
<feature type="region of interest" description="Disordered" evidence="6">
    <location>
        <begin position="574"/>
        <end position="598"/>
    </location>
</feature>
<evidence type="ECO:0000256" key="5">
    <source>
        <dbReference type="ARBA" id="ARBA00049274"/>
    </source>
</evidence>
<feature type="compositionally biased region" description="Polar residues" evidence="6">
    <location>
        <begin position="879"/>
        <end position="888"/>
    </location>
</feature>
<feature type="compositionally biased region" description="Acidic residues" evidence="6">
    <location>
        <begin position="783"/>
        <end position="794"/>
    </location>
</feature>
<gene>
    <name evidence="7" type="ORF">ECRASSUSDP1_LOCUS15435</name>
</gene>
<dbReference type="GO" id="GO:0015631">
    <property type="term" value="F:tubulin binding"/>
    <property type="evidence" value="ECO:0007669"/>
    <property type="project" value="TreeGrafter"/>
</dbReference>
<name>A0AAD1XJZ7_EUPCR</name>
<dbReference type="PROSITE" id="PS51221">
    <property type="entry name" value="TTL"/>
    <property type="match status" value="1"/>
</dbReference>
<dbReference type="InterPro" id="IPR004344">
    <property type="entry name" value="TTL/TTLL_fam"/>
</dbReference>
<dbReference type="Pfam" id="PF03133">
    <property type="entry name" value="TTL"/>
    <property type="match status" value="1"/>
</dbReference>